<dbReference type="AlphaFoldDB" id="A0A7S3NMD2"/>
<sequence>MVSKEFASQQSLLAIYLLNFMFRYKVKSIADVDSLFENRAPRGGTPLMSKCKPILTGEWHPKGSDNDGNDLILLVMTDGEPSDCSFTELKQAIANKAKNIYVTFLMCTSEDEVVSKYNRYLDRIPFVDIVDDYHSEKKEVEHRGRHLSYFMWLGKSVLGAKLPKYDKMDEGKCCACLLQ</sequence>
<reference evidence="1" key="1">
    <citation type="submission" date="2021-01" db="EMBL/GenBank/DDBJ databases">
        <authorList>
            <person name="Corre E."/>
            <person name="Pelletier E."/>
            <person name="Niang G."/>
            <person name="Scheremetjew M."/>
            <person name="Finn R."/>
            <person name="Kale V."/>
            <person name="Holt S."/>
            <person name="Cochrane G."/>
            <person name="Meng A."/>
            <person name="Brown T."/>
            <person name="Cohen L."/>
        </authorList>
    </citation>
    <scope>NUCLEOTIDE SEQUENCE</scope>
    <source>
        <strain evidence="1">CCMP1510</strain>
    </source>
</reference>
<organism evidence="1">
    <name type="scientific">Aureoumbra lagunensis</name>
    <dbReference type="NCBI Taxonomy" id="44058"/>
    <lineage>
        <taxon>Eukaryota</taxon>
        <taxon>Sar</taxon>
        <taxon>Stramenopiles</taxon>
        <taxon>Ochrophyta</taxon>
        <taxon>Pelagophyceae</taxon>
        <taxon>Pelagomonadales</taxon>
        <taxon>Aureoumbra</taxon>
    </lineage>
</organism>
<accession>A0A7S3NMD2</accession>
<proteinExistence type="predicted"/>
<name>A0A7S3NMD2_9STRA</name>
<dbReference type="EMBL" id="HBIJ01015517">
    <property type="protein sequence ID" value="CAE0369601.1"/>
    <property type="molecule type" value="Transcribed_RNA"/>
</dbReference>
<gene>
    <name evidence="1" type="ORF">ALAG00032_LOCUS10364</name>
</gene>
<protein>
    <recommendedName>
        <fullName evidence="2">VWFA domain-containing protein</fullName>
    </recommendedName>
</protein>
<evidence type="ECO:0000313" key="1">
    <source>
        <dbReference type="EMBL" id="CAE0369601.1"/>
    </source>
</evidence>
<evidence type="ECO:0008006" key="2">
    <source>
        <dbReference type="Google" id="ProtNLM"/>
    </source>
</evidence>